<dbReference type="InParanoid" id="A0A1S3JCR3"/>
<protein>
    <submittedName>
        <fullName evidence="9">Transcription factor SOX-5 isoform X1</fullName>
    </submittedName>
</protein>
<keyword evidence="2 5" id="KW-0238">DNA-binding</keyword>
<reference evidence="9" key="1">
    <citation type="submission" date="2025-08" db="UniProtKB">
        <authorList>
            <consortium name="RefSeq"/>
        </authorList>
    </citation>
    <scope>IDENTIFICATION</scope>
    <source>
        <tissue evidence="9">Gonads</tissue>
    </source>
</reference>
<feature type="region of interest" description="Disordered" evidence="6">
    <location>
        <begin position="466"/>
        <end position="493"/>
    </location>
</feature>
<feature type="compositionally biased region" description="Polar residues" evidence="6">
    <location>
        <begin position="790"/>
        <end position="813"/>
    </location>
</feature>
<dbReference type="SUPFAM" id="SSF47095">
    <property type="entry name" value="HMG-box"/>
    <property type="match status" value="1"/>
</dbReference>
<feature type="region of interest" description="Disordered" evidence="6">
    <location>
        <begin position="767"/>
        <end position="841"/>
    </location>
</feature>
<feature type="region of interest" description="Disordered" evidence="6">
    <location>
        <begin position="380"/>
        <end position="436"/>
    </location>
</feature>
<feature type="DNA-binding region" description="HMG box" evidence="5">
    <location>
        <begin position="641"/>
        <end position="709"/>
    </location>
</feature>
<keyword evidence="8" id="KW-1185">Reference proteome</keyword>
<evidence type="ECO:0000256" key="1">
    <source>
        <dbReference type="ARBA" id="ARBA00023015"/>
    </source>
</evidence>
<dbReference type="GO" id="GO:0005634">
    <property type="term" value="C:nucleus"/>
    <property type="evidence" value="ECO:0007669"/>
    <property type="project" value="UniProtKB-UniRule"/>
</dbReference>
<proteinExistence type="predicted"/>
<dbReference type="Pfam" id="PF00505">
    <property type="entry name" value="HMG_box"/>
    <property type="match status" value="1"/>
</dbReference>
<dbReference type="RefSeq" id="XP_013408192.1">
    <property type="nucleotide sequence ID" value="XM_013552738.2"/>
</dbReference>
<dbReference type="Proteomes" id="UP000085678">
    <property type="component" value="Unplaced"/>
</dbReference>
<evidence type="ECO:0000313" key="9">
    <source>
        <dbReference type="RefSeq" id="XP_013408192.1"/>
    </source>
</evidence>
<dbReference type="CDD" id="cd22042">
    <property type="entry name" value="HMG-box_EGL13-like"/>
    <property type="match status" value="1"/>
</dbReference>
<dbReference type="PANTHER" id="PTHR45789:SF2">
    <property type="entry name" value="FI18025P1"/>
    <property type="match status" value="1"/>
</dbReference>
<dbReference type="InterPro" id="IPR009071">
    <property type="entry name" value="HMG_box_dom"/>
</dbReference>
<accession>A0A1S3JCR3</accession>
<feature type="compositionally biased region" description="Polar residues" evidence="6">
    <location>
        <begin position="393"/>
        <end position="403"/>
    </location>
</feature>
<dbReference type="GO" id="GO:0000981">
    <property type="term" value="F:DNA-binding transcription factor activity, RNA polymerase II-specific"/>
    <property type="evidence" value="ECO:0007669"/>
    <property type="project" value="TreeGrafter"/>
</dbReference>
<feature type="domain" description="HMG box" evidence="7">
    <location>
        <begin position="641"/>
        <end position="709"/>
    </location>
</feature>
<evidence type="ECO:0000256" key="3">
    <source>
        <dbReference type="ARBA" id="ARBA00023163"/>
    </source>
</evidence>
<keyword evidence="1" id="KW-0805">Transcription regulation</keyword>
<dbReference type="FunFam" id="1.10.30.10:FF:000003">
    <property type="entry name" value="Putative transcription factor SOX-6"/>
    <property type="match status" value="1"/>
</dbReference>
<dbReference type="PANTHER" id="PTHR45789">
    <property type="entry name" value="FI18025P1"/>
    <property type="match status" value="1"/>
</dbReference>
<organism evidence="8 9">
    <name type="scientific">Lingula anatina</name>
    <name type="common">Brachiopod</name>
    <name type="synonym">Lingula unguis</name>
    <dbReference type="NCBI Taxonomy" id="7574"/>
    <lineage>
        <taxon>Eukaryota</taxon>
        <taxon>Metazoa</taxon>
        <taxon>Spiralia</taxon>
        <taxon>Lophotrochozoa</taxon>
        <taxon>Brachiopoda</taxon>
        <taxon>Linguliformea</taxon>
        <taxon>Lingulata</taxon>
        <taxon>Lingulida</taxon>
        <taxon>Linguloidea</taxon>
        <taxon>Lingulidae</taxon>
        <taxon>Lingula</taxon>
    </lineage>
</organism>
<evidence type="ECO:0000259" key="7">
    <source>
        <dbReference type="PROSITE" id="PS50118"/>
    </source>
</evidence>
<evidence type="ECO:0000256" key="5">
    <source>
        <dbReference type="PROSITE-ProRule" id="PRU00267"/>
    </source>
</evidence>
<dbReference type="STRING" id="7574.A0A1S3JCR3"/>
<name>A0A1S3JCR3_LINAN</name>
<dbReference type="KEGG" id="lak:106172137"/>
<evidence type="ECO:0000256" key="6">
    <source>
        <dbReference type="SAM" id="MobiDB-lite"/>
    </source>
</evidence>
<dbReference type="SMART" id="SM00398">
    <property type="entry name" value="HMG"/>
    <property type="match status" value="1"/>
</dbReference>
<dbReference type="Gene3D" id="1.10.30.10">
    <property type="entry name" value="High mobility group box domain"/>
    <property type="match status" value="1"/>
</dbReference>
<dbReference type="AlphaFoldDB" id="A0A1S3JCR3"/>
<dbReference type="InterPro" id="IPR036910">
    <property type="entry name" value="HMG_box_dom_sf"/>
</dbReference>
<evidence type="ECO:0000313" key="8">
    <source>
        <dbReference type="Proteomes" id="UP000085678"/>
    </source>
</evidence>
<dbReference type="InterPro" id="IPR051356">
    <property type="entry name" value="SOX/SOX-like_TF"/>
</dbReference>
<keyword evidence="3" id="KW-0804">Transcription</keyword>
<sequence>MVEECLKPLVMLLNSGYRKLWLDICHNALGLDRCRCDRRTEGRTEDDNSHWTSCTRETLVFPQLQALVAVFTSKTRQVSFKGLPDFHFNNKLAASAEDPHSKEQQCGRNMSSKRKSAPQKVSKDEVLLEHQITNSHSDKGDIMMNGQESDLDSDNDMALQIVTKPEELCDLPDSADSPNGLDKPQSKKQRILQSVKQQDNETSDTEAVESHQKVSNNYSQTKPSHGQHRKSMDFILQKLGAKSDTDSGINGDFPDISPRDIIMTVKAVVLGERSSLLDKEQWLNELIRQLQSLKDNLGKQREMQGGHEDRNHDNANKFANRSYRKWLLREKCGMFVIVQHHRQCDRGLQTMQERGQHAGMDIYCVGVNHSQASSLASMPLTVDTGRSPPAATSPYNPSPQTSPLMARSPSVGVHQAPKSISGSVNSCDGPLNLTKPKMDFSVKKDVNHNDTQNHHSGAARSELQNFVQPPPAHSNHARSSLSSLPPPPDHLGMKHRAFAAATPHYVSNPYVGIPAHSAARPVPTSLPMASLLPTSLPATTVSATTPTTSDSLKESVIKSPLLSLPQTLSALYSGMPPMPVYAMPNSAMPQMSLMKPMKDTVDLTSEELPQSSYVQQLQSRMFGAKIIRSNKEKEDAKKPHVKRPMNAFMVWAREERRKILKACPDMHNSNISKILGAKWKAMSNAEKQPFYEEQSRLSKIHMEKHPDYRYRPRPKRTCIVDGKKLRISEYKALMKNRKHDARRMWYSAEQPSPQYLEQLYSNSLLASPSSSTASVDQPMFPGSQEHTDNDSSPQHDAYNGNVSDSSMDASNDISMEMEEHSQEDDLSDSEVIQTEQALHAV</sequence>
<feature type="region of interest" description="Disordered" evidence="6">
    <location>
        <begin position="167"/>
        <end position="229"/>
    </location>
</feature>
<gene>
    <name evidence="9" type="primary">LOC106172137</name>
</gene>
<evidence type="ECO:0000256" key="4">
    <source>
        <dbReference type="ARBA" id="ARBA00023242"/>
    </source>
</evidence>
<dbReference type="GO" id="GO:0000978">
    <property type="term" value="F:RNA polymerase II cis-regulatory region sequence-specific DNA binding"/>
    <property type="evidence" value="ECO:0007669"/>
    <property type="project" value="TreeGrafter"/>
</dbReference>
<feature type="compositionally biased region" description="Polar residues" evidence="6">
    <location>
        <begin position="213"/>
        <end position="224"/>
    </location>
</feature>
<keyword evidence="4 5" id="KW-0539">Nucleus</keyword>
<evidence type="ECO:0000256" key="2">
    <source>
        <dbReference type="ARBA" id="ARBA00023125"/>
    </source>
</evidence>
<dbReference type="GO" id="GO:0045165">
    <property type="term" value="P:cell fate commitment"/>
    <property type="evidence" value="ECO:0007669"/>
    <property type="project" value="TreeGrafter"/>
</dbReference>
<dbReference type="PROSITE" id="PS50118">
    <property type="entry name" value="HMG_BOX_2"/>
    <property type="match status" value="1"/>
</dbReference>
<feature type="compositionally biased region" description="Polar residues" evidence="6">
    <location>
        <begin position="830"/>
        <end position="841"/>
    </location>
</feature>
<dbReference type="OrthoDB" id="6247875at2759"/>
<feature type="region of interest" description="Disordered" evidence="6">
    <location>
        <begin position="94"/>
        <end position="153"/>
    </location>
</feature>
<dbReference type="GeneID" id="106172137"/>